<evidence type="ECO:0000313" key="10">
    <source>
        <dbReference type="EMBL" id="MDR7091784.1"/>
    </source>
</evidence>
<evidence type="ECO:0000256" key="3">
    <source>
        <dbReference type="ARBA" id="ARBA00022475"/>
    </source>
</evidence>
<accession>A0ABU1V2V8</accession>
<dbReference type="PIRSF" id="PIRSF018472">
    <property type="entry name" value="MreD_proteobac"/>
    <property type="match status" value="1"/>
</dbReference>
<dbReference type="Proteomes" id="UP001253595">
    <property type="component" value="Unassembled WGS sequence"/>
</dbReference>
<evidence type="ECO:0000256" key="8">
    <source>
        <dbReference type="PIRNR" id="PIRNR018472"/>
    </source>
</evidence>
<keyword evidence="3 8" id="KW-1003">Cell membrane</keyword>
<evidence type="ECO:0000256" key="5">
    <source>
        <dbReference type="ARBA" id="ARBA00022960"/>
    </source>
</evidence>
<evidence type="ECO:0000256" key="6">
    <source>
        <dbReference type="ARBA" id="ARBA00022989"/>
    </source>
</evidence>
<dbReference type="PANTHER" id="PTHR37484:SF1">
    <property type="entry name" value="ROD SHAPE-DETERMINING PROTEIN MRED"/>
    <property type="match status" value="1"/>
</dbReference>
<keyword evidence="7 8" id="KW-0472">Membrane</keyword>
<keyword evidence="6 9" id="KW-1133">Transmembrane helix</keyword>
<keyword evidence="11" id="KW-1185">Reference proteome</keyword>
<keyword evidence="5 8" id="KW-0133">Cell shape</keyword>
<evidence type="ECO:0000256" key="1">
    <source>
        <dbReference type="ARBA" id="ARBA00004651"/>
    </source>
</evidence>
<feature type="transmembrane region" description="Helical" evidence="9">
    <location>
        <begin position="134"/>
        <end position="152"/>
    </location>
</feature>
<sequence length="161" mass="18633">MLSPQLNLYFIVALSFLVALVLSVYPLPMDMRWWRPEFVLVVAIYWIFFMPLTVSFTLLCALGLFQDLLEGVPFGQHSLGLVIVAYICILSYQRVRNFSIWRQSGWIFVLVGIAQLTDNWVQGMAGRPLSGVQFLYPALTSALLWPACYWWLNGMTHRYHH</sequence>
<protein>
    <recommendedName>
        <fullName evidence="8">Rod shape-determining protein MreD</fullName>
    </recommendedName>
</protein>
<dbReference type="Pfam" id="PF04093">
    <property type="entry name" value="MreD"/>
    <property type="match status" value="1"/>
</dbReference>
<proteinExistence type="inferred from homology"/>
<comment type="caution">
    <text evidence="10">The sequence shown here is derived from an EMBL/GenBank/DDBJ whole genome shotgun (WGS) entry which is preliminary data.</text>
</comment>
<dbReference type="InterPro" id="IPR026034">
    <property type="entry name" value="MreD_proteobac"/>
</dbReference>
<comment type="subcellular location">
    <subcellularLocation>
        <location evidence="8">Cell inner membrane</location>
    </subcellularLocation>
    <subcellularLocation>
        <location evidence="1">Cell membrane</location>
        <topology evidence="1">Multi-pass membrane protein</topology>
    </subcellularLocation>
</comment>
<keyword evidence="4 9" id="KW-0812">Transmembrane</keyword>
<dbReference type="EMBL" id="JAVDVX010000008">
    <property type="protein sequence ID" value="MDR7091784.1"/>
    <property type="molecule type" value="Genomic_DNA"/>
</dbReference>
<dbReference type="PANTHER" id="PTHR37484">
    <property type="entry name" value="ROD SHAPE-DETERMINING PROTEIN MRED"/>
    <property type="match status" value="1"/>
</dbReference>
<evidence type="ECO:0000256" key="7">
    <source>
        <dbReference type="ARBA" id="ARBA00023136"/>
    </source>
</evidence>
<feature type="transmembrane region" description="Helical" evidence="9">
    <location>
        <begin position="6"/>
        <end position="27"/>
    </location>
</feature>
<comment type="similarity">
    <text evidence="2 8">Belongs to the MreD family.</text>
</comment>
<feature type="transmembrane region" description="Helical" evidence="9">
    <location>
        <begin position="71"/>
        <end position="92"/>
    </location>
</feature>
<name>A0ABU1V2V8_9GAMM</name>
<organism evidence="10 11">
    <name type="scientific">Cellvibrio fibrivorans</name>
    <dbReference type="NCBI Taxonomy" id="126350"/>
    <lineage>
        <taxon>Bacteria</taxon>
        <taxon>Pseudomonadati</taxon>
        <taxon>Pseudomonadota</taxon>
        <taxon>Gammaproteobacteria</taxon>
        <taxon>Cellvibrionales</taxon>
        <taxon>Cellvibrionaceae</taxon>
        <taxon>Cellvibrio</taxon>
    </lineage>
</organism>
<evidence type="ECO:0000256" key="4">
    <source>
        <dbReference type="ARBA" id="ARBA00022692"/>
    </source>
</evidence>
<reference evidence="10 11" key="1">
    <citation type="submission" date="2023-07" db="EMBL/GenBank/DDBJ databases">
        <title>Sorghum-associated microbial communities from plants grown in Nebraska, USA.</title>
        <authorList>
            <person name="Schachtman D."/>
        </authorList>
    </citation>
    <scope>NUCLEOTIDE SEQUENCE [LARGE SCALE GENOMIC DNA]</scope>
    <source>
        <strain evidence="10 11">BE190</strain>
    </source>
</reference>
<evidence type="ECO:0000313" key="11">
    <source>
        <dbReference type="Proteomes" id="UP001253595"/>
    </source>
</evidence>
<evidence type="ECO:0000256" key="2">
    <source>
        <dbReference type="ARBA" id="ARBA00007776"/>
    </source>
</evidence>
<feature type="transmembrane region" description="Helical" evidence="9">
    <location>
        <begin position="104"/>
        <end position="122"/>
    </location>
</feature>
<dbReference type="InterPro" id="IPR007227">
    <property type="entry name" value="Cell_shape_determining_MreD"/>
</dbReference>
<evidence type="ECO:0000256" key="9">
    <source>
        <dbReference type="SAM" id="Phobius"/>
    </source>
</evidence>
<comment type="function">
    <text evidence="8">Involved in formation of the rod shape of the cell. May also contribute to regulation of formation of penicillin-binding proteins.</text>
</comment>
<feature type="transmembrane region" description="Helical" evidence="9">
    <location>
        <begin position="39"/>
        <end position="65"/>
    </location>
</feature>
<gene>
    <name evidence="10" type="ORF">J2X05_003822</name>
</gene>
<dbReference type="RefSeq" id="WP_310075471.1">
    <property type="nucleotide sequence ID" value="NZ_JAVDVX010000008.1"/>
</dbReference>
<dbReference type="NCBIfam" id="TIGR03426">
    <property type="entry name" value="shape_MreD"/>
    <property type="match status" value="1"/>
</dbReference>
<keyword evidence="8" id="KW-0997">Cell inner membrane</keyword>